<dbReference type="SMART" id="SM00382">
    <property type="entry name" value="AAA"/>
    <property type="match status" value="2"/>
</dbReference>
<gene>
    <name evidence="10" type="ORF">LBLM1_00475</name>
</gene>
<organism evidence="10 11">
    <name type="scientific">Limosilactobacillus mucosae LM1</name>
    <dbReference type="NCBI Taxonomy" id="1130798"/>
    <lineage>
        <taxon>Bacteria</taxon>
        <taxon>Bacillati</taxon>
        <taxon>Bacillota</taxon>
        <taxon>Bacilli</taxon>
        <taxon>Lactobacillales</taxon>
        <taxon>Lactobacillaceae</taxon>
        <taxon>Limosilactobacillus</taxon>
    </lineage>
</organism>
<dbReference type="STRING" id="1130798.LBLM1_00475"/>
<evidence type="ECO:0000313" key="10">
    <source>
        <dbReference type="EMBL" id="AJT49725.1"/>
    </source>
</evidence>
<evidence type="ECO:0000256" key="5">
    <source>
        <dbReference type="ARBA" id="ARBA00022741"/>
    </source>
</evidence>
<dbReference type="InterPro" id="IPR050095">
    <property type="entry name" value="ECF_ABC_transporter_ATP-bd"/>
</dbReference>
<keyword evidence="5" id="KW-0547">Nucleotide-binding</keyword>
<dbReference type="AlphaFoldDB" id="A0A0D4CIJ3"/>
<sequence>MNHLAIDNLTFAYTPKHPTLKDVALRIPVDSWTLFYGASGSGKSTLMRLLAGLLPKYGGRILQGNIKLPNGLTVAMMFQDPGMQFALDTPQHELEFALENLQLPANEMPARIEHALKFCGIEHLRDRQLATMSGGEQQRAALAVLVAMDTDILLLDEPFASIDNHNRTLLIQQLTLLQQKYHKTIIVADHDLHGYHGLAKQIIHFQNQHAQLLDAAASDALLKSADQLAATVHHVKLPTASDQPILTLKNVVIKHGNEKLITANDFSFFKNQTTLLTGATGTGKSSLFKAITHLAAYQGTIVYDSQNSQKIKPRRYAQQVGYVFQHAVDQFLSVTVKEELALSLKKGRNPYFDNEHLTAALRLLGLSELQDRVVYSLSGGQQKKLQLLLMLMMGQPVLLLDEPFSGLDLHSLHNVVDLIKASQKVYPQTMIIISHQLEGLEKLIDRHVKLADCQLSYREEF</sequence>
<dbReference type="KEGG" id="lmu:LBLM1_00475"/>
<dbReference type="InterPro" id="IPR015856">
    <property type="entry name" value="ABC_transpr_CbiO/EcfA_su"/>
</dbReference>
<dbReference type="GO" id="GO:0043190">
    <property type="term" value="C:ATP-binding cassette (ABC) transporter complex"/>
    <property type="evidence" value="ECO:0007669"/>
    <property type="project" value="TreeGrafter"/>
</dbReference>
<evidence type="ECO:0000259" key="9">
    <source>
        <dbReference type="PROSITE" id="PS50893"/>
    </source>
</evidence>
<dbReference type="InterPro" id="IPR003439">
    <property type="entry name" value="ABC_transporter-like_ATP-bd"/>
</dbReference>
<evidence type="ECO:0000256" key="7">
    <source>
        <dbReference type="ARBA" id="ARBA00022967"/>
    </source>
</evidence>
<evidence type="ECO:0000256" key="3">
    <source>
        <dbReference type="ARBA" id="ARBA00022448"/>
    </source>
</evidence>
<evidence type="ECO:0000256" key="6">
    <source>
        <dbReference type="ARBA" id="ARBA00022840"/>
    </source>
</evidence>
<proteinExistence type="inferred from homology"/>
<dbReference type="InterPro" id="IPR003593">
    <property type="entry name" value="AAA+_ATPase"/>
</dbReference>
<dbReference type="GO" id="GO:0042626">
    <property type="term" value="F:ATPase-coupled transmembrane transporter activity"/>
    <property type="evidence" value="ECO:0007669"/>
    <property type="project" value="TreeGrafter"/>
</dbReference>
<dbReference type="RefSeq" id="WP_006500777.1">
    <property type="nucleotide sequence ID" value="NZ_CP011013.1"/>
</dbReference>
<dbReference type="GO" id="GO:0016887">
    <property type="term" value="F:ATP hydrolysis activity"/>
    <property type="evidence" value="ECO:0007669"/>
    <property type="project" value="InterPro"/>
</dbReference>
<keyword evidence="4" id="KW-1003">Cell membrane</keyword>
<dbReference type="HOGENOM" id="CLU_000604_86_7_9"/>
<dbReference type="OrthoDB" id="501320at2"/>
<dbReference type="Pfam" id="PF00005">
    <property type="entry name" value="ABC_tran"/>
    <property type="match status" value="2"/>
</dbReference>
<dbReference type="Proteomes" id="UP000003645">
    <property type="component" value="Chromosome"/>
</dbReference>
<keyword evidence="6 10" id="KW-0067">ATP-binding</keyword>
<dbReference type="PANTHER" id="PTHR43553">
    <property type="entry name" value="HEAVY METAL TRANSPORTER"/>
    <property type="match status" value="1"/>
</dbReference>
<dbReference type="EMBL" id="CP011013">
    <property type="protein sequence ID" value="AJT49725.1"/>
    <property type="molecule type" value="Genomic_DNA"/>
</dbReference>
<comment type="similarity">
    <text evidence="2">Belongs to the ABC transporter superfamily.</text>
</comment>
<dbReference type="Gene3D" id="3.40.50.300">
    <property type="entry name" value="P-loop containing nucleotide triphosphate hydrolases"/>
    <property type="match status" value="2"/>
</dbReference>
<protein>
    <submittedName>
        <fullName evidence="10">ABC transporter ATP-binding protein</fullName>
    </submittedName>
</protein>
<evidence type="ECO:0000256" key="8">
    <source>
        <dbReference type="ARBA" id="ARBA00023136"/>
    </source>
</evidence>
<dbReference type="InterPro" id="IPR017871">
    <property type="entry name" value="ABC_transporter-like_CS"/>
</dbReference>
<keyword evidence="3" id="KW-0813">Transport</keyword>
<dbReference type="CDD" id="cd03225">
    <property type="entry name" value="ABC_cobalt_CbiO_domain1"/>
    <property type="match status" value="1"/>
</dbReference>
<dbReference type="PANTHER" id="PTHR43553:SF27">
    <property type="entry name" value="ENERGY-COUPLING FACTOR TRANSPORTER ATP-BINDING PROTEIN ECFA2"/>
    <property type="match status" value="1"/>
</dbReference>
<dbReference type="PROSITE" id="PS50893">
    <property type="entry name" value="ABC_TRANSPORTER_2"/>
    <property type="match status" value="2"/>
</dbReference>
<comment type="subcellular location">
    <subcellularLocation>
        <location evidence="1">Cell membrane</location>
        <topology evidence="1">Peripheral membrane protein</topology>
    </subcellularLocation>
</comment>
<keyword evidence="11" id="KW-1185">Reference proteome</keyword>
<keyword evidence="7" id="KW-1278">Translocase</keyword>
<dbReference type="InterPro" id="IPR027417">
    <property type="entry name" value="P-loop_NTPase"/>
</dbReference>
<feature type="domain" description="ABC transporter" evidence="9">
    <location>
        <begin position="4"/>
        <end position="232"/>
    </location>
</feature>
<feature type="domain" description="ABC transporter" evidence="9">
    <location>
        <begin position="246"/>
        <end position="461"/>
    </location>
</feature>
<evidence type="ECO:0000313" key="11">
    <source>
        <dbReference type="Proteomes" id="UP000003645"/>
    </source>
</evidence>
<evidence type="ECO:0000256" key="1">
    <source>
        <dbReference type="ARBA" id="ARBA00004202"/>
    </source>
</evidence>
<dbReference type="GO" id="GO:0005524">
    <property type="term" value="F:ATP binding"/>
    <property type="evidence" value="ECO:0007669"/>
    <property type="project" value="UniProtKB-KW"/>
</dbReference>
<evidence type="ECO:0000256" key="2">
    <source>
        <dbReference type="ARBA" id="ARBA00005417"/>
    </source>
</evidence>
<accession>A0A0D4CIJ3</accession>
<keyword evidence="8" id="KW-0472">Membrane</keyword>
<dbReference type="PROSITE" id="PS00211">
    <property type="entry name" value="ABC_TRANSPORTER_1"/>
    <property type="match status" value="2"/>
</dbReference>
<dbReference type="SUPFAM" id="SSF52540">
    <property type="entry name" value="P-loop containing nucleoside triphosphate hydrolases"/>
    <property type="match status" value="2"/>
</dbReference>
<evidence type="ECO:0000256" key="4">
    <source>
        <dbReference type="ARBA" id="ARBA00022475"/>
    </source>
</evidence>
<name>A0A0D4CIJ3_LIMMU</name>
<reference evidence="10 11" key="1">
    <citation type="journal article" date="2012" name="J. Bacteriol.">
        <title>Genome sequence of Lactobacillus mucosae LM1, isolated from piglet feces.</title>
        <authorList>
            <person name="Lee J.H."/>
            <person name="Valeriano V.D."/>
            <person name="Shin Y.R."/>
            <person name="Chae J.P."/>
            <person name="Kim G.B."/>
            <person name="Ham J.S."/>
            <person name="Chun J."/>
            <person name="Kang D.K."/>
        </authorList>
    </citation>
    <scope>NUCLEOTIDE SEQUENCE [LARGE SCALE GENOMIC DNA]</scope>
    <source>
        <strain evidence="10 11">LM1</strain>
    </source>
</reference>